<dbReference type="SUPFAM" id="SSF55729">
    <property type="entry name" value="Acyl-CoA N-acyltransferases (Nat)"/>
    <property type="match status" value="1"/>
</dbReference>
<dbReference type="Gene3D" id="3.40.630.30">
    <property type="match status" value="1"/>
</dbReference>
<organism evidence="1 2">
    <name type="scientific">Vulcanibacillus modesticaldus</name>
    <dbReference type="NCBI Taxonomy" id="337097"/>
    <lineage>
        <taxon>Bacteria</taxon>
        <taxon>Bacillati</taxon>
        <taxon>Bacillota</taxon>
        <taxon>Bacilli</taxon>
        <taxon>Bacillales</taxon>
        <taxon>Bacillaceae</taxon>
        <taxon>Vulcanibacillus</taxon>
    </lineage>
</organism>
<reference evidence="1 2" key="1">
    <citation type="submission" date="2016-09" db="EMBL/GenBank/DDBJ databases">
        <title>Draft genome sequence for the type strain of Vulcanibacillus modesticaldus BR, a strictly anaerobic, moderately thermophilic, and nitrate-reducing bacterium from deep sea-hydrothermal vents of the Mid-Atlantic Ridge.</title>
        <authorList>
            <person name="Abin C.A."/>
            <person name="Hollibaugh J.T."/>
        </authorList>
    </citation>
    <scope>NUCLEOTIDE SEQUENCE [LARGE SCALE GENOMIC DNA]</scope>
    <source>
        <strain evidence="1 2">BR</strain>
    </source>
</reference>
<name>A0A1D2YSL8_9BACI</name>
<dbReference type="OrthoDB" id="9795206at2"/>
<dbReference type="AlphaFoldDB" id="A0A1D2YSL8"/>
<dbReference type="Proteomes" id="UP000243739">
    <property type="component" value="Unassembled WGS sequence"/>
</dbReference>
<dbReference type="RefSeq" id="WP_069657438.1">
    <property type="nucleotide sequence ID" value="NZ_MIJF01000065.1"/>
</dbReference>
<proteinExistence type="predicted"/>
<accession>A0A1D2YSL8</accession>
<sequence length="113" mass="13159">MIIESKKLRFRKTRTEDLDYVIDTEQDLENKKYIIPWSRKKHLEAISNRDKLHLIVETNDLKTVGFIIIAGIENENNSIELIRLIISEKNQGYGKESMNLVLESIALHKSYSG</sequence>
<protein>
    <recommendedName>
        <fullName evidence="3">N-acetyltransferase domain-containing protein</fullName>
    </recommendedName>
</protein>
<evidence type="ECO:0000313" key="2">
    <source>
        <dbReference type="Proteomes" id="UP000243739"/>
    </source>
</evidence>
<evidence type="ECO:0000313" key="1">
    <source>
        <dbReference type="EMBL" id="OEF97594.1"/>
    </source>
</evidence>
<evidence type="ECO:0008006" key="3">
    <source>
        <dbReference type="Google" id="ProtNLM"/>
    </source>
</evidence>
<gene>
    <name evidence="1" type="ORF">BHF71_11135</name>
</gene>
<dbReference type="STRING" id="337097.BHF71_11135"/>
<comment type="caution">
    <text evidence="1">The sequence shown here is derived from an EMBL/GenBank/DDBJ whole genome shotgun (WGS) entry which is preliminary data.</text>
</comment>
<dbReference type="EMBL" id="MIJF01000065">
    <property type="protein sequence ID" value="OEF97594.1"/>
    <property type="molecule type" value="Genomic_DNA"/>
</dbReference>
<keyword evidence="2" id="KW-1185">Reference proteome</keyword>
<dbReference type="InterPro" id="IPR016181">
    <property type="entry name" value="Acyl_CoA_acyltransferase"/>
</dbReference>